<feature type="transmembrane region" description="Helical" evidence="1">
    <location>
        <begin position="146"/>
        <end position="166"/>
    </location>
</feature>
<feature type="transmembrane region" description="Helical" evidence="1">
    <location>
        <begin position="284"/>
        <end position="305"/>
    </location>
</feature>
<gene>
    <name evidence="2" type="ORF">UFOPK2292_00911</name>
</gene>
<feature type="transmembrane region" description="Helical" evidence="1">
    <location>
        <begin position="82"/>
        <end position="111"/>
    </location>
</feature>
<feature type="transmembrane region" description="Helical" evidence="1">
    <location>
        <begin position="172"/>
        <end position="197"/>
    </location>
</feature>
<accession>A0A6J6MFP1</accession>
<sequence length="482" mass="55030">MSNTHSSEVSPDLAVSSAAKPERMLAGFPWVSAIVLYTLSWGWSLLRPNTLYWDDWTLAFTQPPKTGWLISRSMGVAPWSRLIDWSLLVFGTWTLRVATFAVFFVAGFFVFEILKVELRLRSAQLNFITLLFLIVPVNHARISVSIFDYSTSYLLFFLGWFVLVRYKSLKSFVLAYLILFLSLKTHSFLFFVLLPFLHFAWLNKTKLLDFKKLNRRHLQIAVIAALPVLYVILRSIFWPPNESWQDYQKPTSAGLMTGLWPVLVGLLGLSIIGFRYIKKKNTHFGLVLLVVGFSITVLALFPYFAGELYVGYAGRPAYVTVFEFRADWRSRHQLLMPLGLALSVVGLNELFKWKKRNLFLSIILVVSVGLNMFWGSQYFLQSLKQEQLVDLFKSTKGNLVVASVSDSTLRFNGRENDFRGYEWNGFMTLAGIATDRPGCEALPNGSVLNLKSDKPYLKALFSRELDLYFDVTPCTELLAQNG</sequence>
<keyword evidence="1" id="KW-1133">Transmembrane helix</keyword>
<dbReference type="AlphaFoldDB" id="A0A6J6MFP1"/>
<feature type="transmembrane region" description="Helical" evidence="1">
    <location>
        <begin position="258"/>
        <end position="277"/>
    </location>
</feature>
<protein>
    <submittedName>
        <fullName evidence="2">Unannotated protein</fullName>
    </submittedName>
</protein>
<keyword evidence="1" id="KW-0812">Transmembrane</keyword>
<keyword evidence="1" id="KW-0472">Membrane</keyword>
<feature type="transmembrane region" description="Helical" evidence="1">
    <location>
        <begin position="334"/>
        <end position="351"/>
    </location>
</feature>
<evidence type="ECO:0000256" key="1">
    <source>
        <dbReference type="SAM" id="Phobius"/>
    </source>
</evidence>
<organism evidence="2">
    <name type="scientific">freshwater metagenome</name>
    <dbReference type="NCBI Taxonomy" id="449393"/>
    <lineage>
        <taxon>unclassified sequences</taxon>
        <taxon>metagenomes</taxon>
        <taxon>ecological metagenomes</taxon>
    </lineage>
</organism>
<feature type="transmembrane region" description="Helical" evidence="1">
    <location>
        <begin position="218"/>
        <end position="238"/>
    </location>
</feature>
<evidence type="ECO:0000313" key="2">
    <source>
        <dbReference type="EMBL" id="CAB4673041.1"/>
    </source>
</evidence>
<reference evidence="2" key="1">
    <citation type="submission" date="2020-05" db="EMBL/GenBank/DDBJ databases">
        <authorList>
            <person name="Chiriac C."/>
            <person name="Salcher M."/>
            <person name="Ghai R."/>
            <person name="Kavagutti S V."/>
        </authorList>
    </citation>
    <scope>NUCLEOTIDE SEQUENCE</scope>
</reference>
<proteinExistence type="predicted"/>
<feature type="transmembrane region" description="Helical" evidence="1">
    <location>
        <begin position="27"/>
        <end position="46"/>
    </location>
</feature>
<name>A0A6J6MFP1_9ZZZZ</name>
<feature type="transmembrane region" description="Helical" evidence="1">
    <location>
        <begin position="358"/>
        <end position="380"/>
    </location>
</feature>
<dbReference type="EMBL" id="CAEZWU010000133">
    <property type="protein sequence ID" value="CAB4673041.1"/>
    <property type="molecule type" value="Genomic_DNA"/>
</dbReference>